<dbReference type="InterPro" id="IPR002885">
    <property type="entry name" value="PPR_rpt"/>
</dbReference>
<dbReference type="AlphaFoldDB" id="A0A9P1EBN3"/>
<organism evidence="3 4">
    <name type="scientific">Cuscuta europaea</name>
    <name type="common">European dodder</name>
    <dbReference type="NCBI Taxonomy" id="41803"/>
    <lineage>
        <taxon>Eukaryota</taxon>
        <taxon>Viridiplantae</taxon>
        <taxon>Streptophyta</taxon>
        <taxon>Embryophyta</taxon>
        <taxon>Tracheophyta</taxon>
        <taxon>Spermatophyta</taxon>
        <taxon>Magnoliopsida</taxon>
        <taxon>eudicotyledons</taxon>
        <taxon>Gunneridae</taxon>
        <taxon>Pentapetalae</taxon>
        <taxon>asterids</taxon>
        <taxon>lamiids</taxon>
        <taxon>Solanales</taxon>
        <taxon>Convolvulaceae</taxon>
        <taxon>Cuscuteae</taxon>
        <taxon>Cuscuta</taxon>
        <taxon>Cuscuta subgen. Cuscuta</taxon>
    </lineage>
</organism>
<feature type="repeat" description="PPR" evidence="2">
    <location>
        <begin position="532"/>
        <end position="566"/>
    </location>
</feature>
<dbReference type="SUPFAM" id="SSF81901">
    <property type="entry name" value="HCP-like"/>
    <property type="match status" value="2"/>
</dbReference>
<dbReference type="PANTHER" id="PTHR47932">
    <property type="entry name" value="ATPASE EXPRESSION PROTEIN 3"/>
    <property type="match status" value="1"/>
</dbReference>
<proteinExistence type="predicted"/>
<feature type="repeat" description="PPR" evidence="2">
    <location>
        <begin position="392"/>
        <end position="426"/>
    </location>
</feature>
<reference evidence="3" key="1">
    <citation type="submission" date="2022-07" db="EMBL/GenBank/DDBJ databases">
        <authorList>
            <person name="Macas J."/>
            <person name="Novak P."/>
            <person name="Neumann P."/>
        </authorList>
    </citation>
    <scope>NUCLEOTIDE SEQUENCE</scope>
</reference>
<sequence>MSAQPLIFKNVRQVFPGKSDSEIANSILKTLIRSSRNGGLDINASLISGINSQVVHTVLSHPHIPHLACLNFFRFLLKNNSSSTLNKPDLHAHVILVLRLFRARMFAEGKEILESVAVDDRLSRRPVSEVADFAREKTGNNPKVVAKLMDMLLRVYVDHMKLKEAMEVFDYMNNNELVIDERSCMVFLLAAKKSNQFHSLFAFFQKMVVANVKITVYSMTMVVDGLCKMGKLDEARKLLNDIMIGRGVKPNEYTYNTLLVGCMKNSPDLGPINEILKEMEKGGVELNATSYTVLIQGYSKLRKFEEAEKLFDKMQQGNIDQDIHLYTCMIDSYSRAGNIKTAFLLFDKLVERGVVPNAHTYGALINGLCKSGKMEAVKILLHEMQSKGVSLNQVIFNTLMDGYCRKGMINEAWKLLEIMEGKGLRADVYVYNIIATGLCKLKRHEEAKNWLLSMEGKGVKLNVITYTTLIDIYCKEGKLVDAKRTVREMEEKGLRPNVVTYNALIDGYCKKGLMREAYTVRGKMVNEGISPDVYAYTSLLNGECMCGNVNEALRLFREMGSSGGLVPTVVSYTALISGLSKAGRAQEAFGLYNEMLEAGLTPDDNVYSSLVGSLH</sequence>
<keyword evidence="1" id="KW-0677">Repeat</keyword>
<feature type="repeat" description="PPR" evidence="2">
    <location>
        <begin position="287"/>
        <end position="321"/>
    </location>
</feature>
<feature type="repeat" description="PPR" evidence="2">
    <location>
        <begin position="251"/>
        <end position="286"/>
    </location>
</feature>
<comment type="caution">
    <text evidence="3">The sequence shown here is derived from an EMBL/GenBank/DDBJ whole genome shotgun (WGS) entry which is preliminary data.</text>
</comment>
<dbReference type="Proteomes" id="UP001152484">
    <property type="component" value="Unassembled WGS sequence"/>
</dbReference>
<evidence type="ECO:0008006" key="5">
    <source>
        <dbReference type="Google" id="ProtNLM"/>
    </source>
</evidence>
<keyword evidence="4" id="KW-1185">Reference proteome</keyword>
<gene>
    <name evidence="3" type="ORF">CEURO_LOCUS12954</name>
</gene>
<feature type="repeat" description="PPR" evidence="2">
    <location>
        <begin position="497"/>
        <end position="531"/>
    </location>
</feature>
<feature type="repeat" description="PPR" evidence="2">
    <location>
        <begin position="357"/>
        <end position="391"/>
    </location>
</feature>
<dbReference type="EMBL" id="CAMAPE010000032">
    <property type="protein sequence ID" value="CAH9094956.1"/>
    <property type="molecule type" value="Genomic_DNA"/>
</dbReference>
<dbReference type="PANTHER" id="PTHR47932:SF63">
    <property type="entry name" value="OS08G0290000 PROTEIN"/>
    <property type="match status" value="1"/>
</dbReference>
<feature type="repeat" description="PPR" evidence="2">
    <location>
        <begin position="462"/>
        <end position="496"/>
    </location>
</feature>
<dbReference type="NCBIfam" id="TIGR00756">
    <property type="entry name" value="PPR"/>
    <property type="match status" value="10"/>
</dbReference>
<dbReference type="Pfam" id="PF12854">
    <property type="entry name" value="PPR_1"/>
    <property type="match status" value="1"/>
</dbReference>
<feature type="repeat" description="PPR" evidence="2">
    <location>
        <begin position="427"/>
        <end position="461"/>
    </location>
</feature>
<dbReference type="Pfam" id="PF13041">
    <property type="entry name" value="PPR_2"/>
    <property type="match status" value="5"/>
</dbReference>
<dbReference type="GO" id="GO:0003729">
    <property type="term" value="F:mRNA binding"/>
    <property type="evidence" value="ECO:0007669"/>
    <property type="project" value="TreeGrafter"/>
</dbReference>
<accession>A0A9P1EBN3</accession>
<dbReference type="OrthoDB" id="185373at2759"/>
<evidence type="ECO:0000256" key="1">
    <source>
        <dbReference type="ARBA" id="ARBA00022737"/>
    </source>
</evidence>
<feature type="repeat" description="PPR" evidence="2">
    <location>
        <begin position="322"/>
        <end position="356"/>
    </location>
</feature>
<protein>
    <recommendedName>
        <fullName evidence="5">Pentatricopeptide repeat-containing protein</fullName>
    </recommendedName>
</protein>
<feature type="repeat" description="PPR" evidence="2">
    <location>
        <begin position="215"/>
        <end position="250"/>
    </location>
</feature>
<evidence type="ECO:0000313" key="4">
    <source>
        <dbReference type="Proteomes" id="UP001152484"/>
    </source>
</evidence>
<dbReference type="Pfam" id="PF01535">
    <property type="entry name" value="PPR"/>
    <property type="match status" value="2"/>
</dbReference>
<dbReference type="PROSITE" id="PS51375">
    <property type="entry name" value="PPR"/>
    <property type="match status" value="11"/>
</dbReference>
<name>A0A9P1EBN3_CUSEU</name>
<evidence type="ECO:0000313" key="3">
    <source>
        <dbReference type="EMBL" id="CAH9094956.1"/>
    </source>
</evidence>
<dbReference type="InterPro" id="IPR011990">
    <property type="entry name" value="TPR-like_helical_dom_sf"/>
</dbReference>
<evidence type="ECO:0000256" key="2">
    <source>
        <dbReference type="PROSITE-ProRule" id="PRU00708"/>
    </source>
</evidence>
<dbReference type="Gene3D" id="1.25.40.10">
    <property type="entry name" value="Tetratricopeptide repeat domain"/>
    <property type="match status" value="5"/>
</dbReference>
<feature type="repeat" description="PPR" evidence="2">
    <location>
        <begin position="568"/>
        <end position="602"/>
    </location>
</feature>